<name>A0ABQ2N161_9MICO</name>
<dbReference type="Proteomes" id="UP000638043">
    <property type="component" value="Unassembled WGS sequence"/>
</dbReference>
<feature type="transmembrane region" description="Helical" evidence="1">
    <location>
        <begin position="102"/>
        <end position="135"/>
    </location>
</feature>
<keyword evidence="1" id="KW-0472">Membrane</keyword>
<gene>
    <name evidence="2" type="ORF">GCM10010910_14970</name>
</gene>
<proteinExistence type="predicted"/>
<organism evidence="2 3">
    <name type="scientific">Microbacterium nanhaiense</name>
    <dbReference type="NCBI Taxonomy" id="1301026"/>
    <lineage>
        <taxon>Bacteria</taxon>
        <taxon>Bacillati</taxon>
        <taxon>Actinomycetota</taxon>
        <taxon>Actinomycetes</taxon>
        <taxon>Micrococcales</taxon>
        <taxon>Microbacteriaceae</taxon>
        <taxon>Microbacterium</taxon>
    </lineage>
</organism>
<evidence type="ECO:0008006" key="4">
    <source>
        <dbReference type="Google" id="ProtNLM"/>
    </source>
</evidence>
<evidence type="ECO:0000313" key="3">
    <source>
        <dbReference type="Proteomes" id="UP000638043"/>
    </source>
</evidence>
<feature type="transmembrane region" description="Helical" evidence="1">
    <location>
        <begin position="69"/>
        <end position="90"/>
    </location>
</feature>
<keyword evidence="3" id="KW-1185">Reference proteome</keyword>
<keyword evidence="1" id="KW-1133">Transmembrane helix</keyword>
<comment type="caution">
    <text evidence="2">The sequence shown here is derived from an EMBL/GenBank/DDBJ whole genome shotgun (WGS) entry which is preliminary data.</text>
</comment>
<keyword evidence="1" id="KW-0812">Transmembrane</keyword>
<sequence length="144" mass="15412">MMVSMKPVSRRPEKWISGIGLALAGLLQGGFTLTVNASSEAEFTEKILPAMQAAGMQPTGDAYEGARTLAAWFGFSLIIVLALCVVGLFIASRRPERRSTGWWFAGAGLICLVGTQLVLYPVAFFFFLAAALFAVRSTQQGSTS</sequence>
<dbReference type="EMBL" id="BMMQ01000003">
    <property type="protein sequence ID" value="GGO63140.1"/>
    <property type="molecule type" value="Genomic_DNA"/>
</dbReference>
<reference evidence="3" key="1">
    <citation type="journal article" date="2019" name="Int. J. Syst. Evol. Microbiol.">
        <title>The Global Catalogue of Microorganisms (GCM) 10K type strain sequencing project: providing services to taxonomists for standard genome sequencing and annotation.</title>
        <authorList>
            <consortium name="The Broad Institute Genomics Platform"/>
            <consortium name="The Broad Institute Genome Sequencing Center for Infectious Disease"/>
            <person name="Wu L."/>
            <person name="Ma J."/>
        </authorList>
    </citation>
    <scope>NUCLEOTIDE SEQUENCE [LARGE SCALE GENOMIC DNA]</scope>
    <source>
        <strain evidence="3">CGMCC 4.7181</strain>
    </source>
</reference>
<evidence type="ECO:0000256" key="1">
    <source>
        <dbReference type="SAM" id="Phobius"/>
    </source>
</evidence>
<accession>A0ABQ2N161</accession>
<protein>
    <recommendedName>
        <fullName evidence="4">DUF4064 domain-containing protein</fullName>
    </recommendedName>
</protein>
<evidence type="ECO:0000313" key="2">
    <source>
        <dbReference type="EMBL" id="GGO63140.1"/>
    </source>
</evidence>